<evidence type="ECO:0000313" key="4">
    <source>
        <dbReference type="Proteomes" id="UP000019591"/>
    </source>
</evidence>
<dbReference type="InterPro" id="IPR041698">
    <property type="entry name" value="Methyltransf_25"/>
</dbReference>
<sequence length="247" mass="27909">MQFYGEFAHYYDRLMEDVDYSAWADHIDNLIKQSGAKGKSILELGCGTGSVTTGLVRLGYEVTGVDISEDMLCEAQKKLEDEKLRALLLCSDMRNLDFEALSPDIVVCACDGFNYITDEDELLKLFGDIYAALPYGGVLVFDLSSYYKLSNILGDNTFTLTEDDIAYIWENYYEPDAETVEMEITFFAKTNGLYKRFEEYHVQKAYKNDKIKSMLGAGGFKEIKALGDFGMSDAAEKSERVFFTALK</sequence>
<reference evidence="3 4" key="1">
    <citation type="journal article" date="2014" name="Genome Announc.">
        <title>Complete Genome Sequence of Amino Acid-Utilizing Eubacterium acidaminophilum al-2 (DSM 3953).</title>
        <authorList>
            <person name="Poehlein A."/>
            <person name="Andreesen J.R."/>
            <person name="Daniel R."/>
        </authorList>
    </citation>
    <scope>NUCLEOTIDE SEQUENCE [LARGE SCALE GENOMIC DNA]</scope>
    <source>
        <strain evidence="3 4">DSM 3953</strain>
    </source>
</reference>
<protein>
    <submittedName>
        <fullName evidence="3">Putative methyltransferase</fullName>
        <ecNumber evidence="3">2.1.1.-</ecNumber>
    </submittedName>
</protein>
<dbReference type="InterPro" id="IPR029063">
    <property type="entry name" value="SAM-dependent_MTases_sf"/>
</dbReference>
<dbReference type="EMBL" id="CP007452">
    <property type="protein sequence ID" value="AHM56882.1"/>
    <property type="molecule type" value="Genomic_DNA"/>
</dbReference>
<dbReference type="Gene3D" id="2.20.25.110">
    <property type="entry name" value="S-adenosyl-L-methionine-dependent methyltransferases"/>
    <property type="match status" value="1"/>
</dbReference>
<accession>W8TKZ5</accession>
<organism evidence="3 4">
    <name type="scientific">Peptoclostridium acidaminophilum DSM 3953</name>
    <dbReference type="NCBI Taxonomy" id="1286171"/>
    <lineage>
        <taxon>Bacteria</taxon>
        <taxon>Bacillati</taxon>
        <taxon>Bacillota</taxon>
        <taxon>Clostridia</taxon>
        <taxon>Peptostreptococcales</taxon>
        <taxon>Peptoclostridiaceae</taxon>
        <taxon>Peptoclostridium</taxon>
    </lineage>
</organism>
<proteinExistence type="predicted"/>
<dbReference type="RefSeq" id="WP_025435860.1">
    <property type="nucleotide sequence ID" value="NZ_CP007452.1"/>
</dbReference>
<evidence type="ECO:0000259" key="2">
    <source>
        <dbReference type="Pfam" id="PF13649"/>
    </source>
</evidence>
<dbReference type="EC" id="2.1.1.-" evidence="3"/>
<evidence type="ECO:0000313" key="3">
    <source>
        <dbReference type="EMBL" id="AHM56882.1"/>
    </source>
</evidence>
<keyword evidence="4" id="KW-1185">Reference proteome</keyword>
<dbReference type="HOGENOM" id="CLU_069129_5_0_9"/>
<dbReference type="STRING" id="1286171.EAL2_c15870"/>
<dbReference type="AlphaFoldDB" id="W8TKZ5"/>
<dbReference type="OrthoDB" id="9811589at2"/>
<feature type="domain" description="Methyltransferase" evidence="2">
    <location>
        <begin position="41"/>
        <end position="137"/>
    </location>
</feature>
<dbReference type="Proteomes" id="UP000019591">
    <property type="component" value="Chromosome"/>
</dbReference>
<keyword evidence="3" id="KW-0489">Methyltransferase</keyword>
<name>W8TKZ5_PEPAC</name>
<gene>
    <name evidence="3" type="ORF">EAL2_c15870</name>
</gene>
<dbReference type="CDD" id="cd02440">
    <property type="entry name" value="AdoMet_MTases"/>
    <property type="match status" value="1"/>
</dbReference>
<dbReference type="KEGG" id="eac:EAL2_c15870"/>
<dbReference type="eggNOG" id="COG2226">
    <property type="taxonomic scope" value="Bacteria"/>
</dbReference>
<dbReference type="PANTHER" id="PTHR43861">
    <property type="entry name" value="TRANS-ACONITATE 2-METHYLTRANSFERASE-RELATED"/>
    <property type="match status" value="1"/>
</dbReference>
<dbReference type="Gene3D" id="3.40.50.150">
    <property type="entry name" value="Vaccinia Virus protein VP39"/>
    <property type="match status" value="1"/>
</dbReference>
<dbReference type="Pfam" id="PF13649">
    <property type="entry name" value="Methyltransf_25"/>
    <property type="match status" value="1"/>
</dbReference>
<keyword evidence="1 3" id="KW-0808">Transferase</keyword>
<dbReference type="GO" id="GO:0032259">
    <property type="term" value="P:methylation"/>
    <property type="evidence" value="ECO:0007669"/>
    <property type="project" value="UniProtKB-KW"/>
</dbReference>
<dbReference type="PATRIC" id="fig|1286171.3.peg.1538"/>
<dbReference type="SUPFAM" id="SSF53335">
    <property type="entry name" value="S-adenosyl-L-methionine-dependent methyltransferases"/>
    <property type="match status" value="1"/>
</dbReference>
<dbReference type="GO" id="GO:0008168">
    <property type="term" value="F:methyltransferase activity"/>
    <property type="evidence" value="ECO:0007669"/>
    <property type="project" value="UniProtKB-KW"/>
</dbReference>
<evidence type="ECO:0000256" key="1">
    <source>
        <dbReference type="ARBA" id="ARBA00022679"/>
    </source>
</evidence>